<keyword evidence="4" id="KW-0067">ATP-binding</keyword>
<gene>
    <name evidence="6" type="ORF">FSB_LOCUS50110</name>
</gene>
<dbReference type="AlphaFoldDB" id="A0A2N9ICT0"/>
<dbReference type="EMBL" id="OIVN01005390">
    <property type="protein sequence ID" value="SPD22228.1"/>
    <property type="molecule type" value="Genomic_DNA"/>
</dbReference>
<dbReference type="Gene3D" id="1.20.5.4130">
    <property type="match status" value="1"/>
</dbReference>
<name>A0A2N9ICT0_FAGSY</name>
<proteinExistence type="predicted"/>
<dbReference type="Pfam" id="PF18052">
    <property type="entry name" value="Rx_N"/>
    <property type="match status" value="1"/>
</dbReference>
<evidence type="ECO:0000256" key="1">
    <source>
        <dbReference type="ARBA" id="ARBA00022737"/>
    </source>
</evidence>
<dbReference type="GO" id="GO:0006952">
    <property type="term" value="P:defense response"/>
    <property type="evidence" value="ECO:0007669"/>
    <property type="project" value="UniProtKB-KW"/>
</dbReference>
<organism evidence="6">
    <name type="scientific">Fagus sylvatica</name>
    <name type="common">Beechnut</name>
    <dbReference type="NCBI Taxonomy" id="28930"/>
    <lineage>
        <taxon>Eukaryota</taxon>
        <taxon>Viridiplantae</taxon>
        <taxon>Streptophyta</taxon>
        <taxon>Embryophyta</taxon>
        <taxon>Tracheophyta</taxon>
        <taxon>Spermatophyta</taxon>
        <taxon>Magnoliopsida</taxon>
        <taxon>eudicotyledons</taxon>
        <taxon>Gunneridae</taxon>
        <taxon>Pentapetalae</taxon>
        <taxon>rosids</taxon>
        <taxon>fabids</taxon>
        <taxon>Fagales</taxon>
        <taxon>Fagaceae</taxon>
        <taxon>Fagus</taxon>
    </lineage>
</organism>
<accession>A0A2N9ICT0</accession>
<keyword evidence="3" id="KW-0611">Plant defense</keyword>
<keyword evidence="2" id="KW-0547">Nucleotide-binding</keyword>
<reference evidence="6" key="1">
    <citation type="submission" date="2018-02" db="EMBL/GenBank/DDBJ databases">
        <authorList>
            <person name="Cohen D.B."/>
            <person name="Kent A.D."/>
        </authorList>
    </citation>
    <scope>NUCLEOTIDE SEQUENCE</scope>
</reference>
<dbReference type="InterPro" id="IPR027417">
    <property type="entry name" value="P-loop_NTPase"/>
</dbReference>
<dbReference type="PANTHER" id="PTHR36766">
    <property type="entry name" value="PLANT BROAD-SPECTRUM MILDEW RESISTANCE PROTEIN RPW8"/>
    <property type="match status" value="1"/>
</dbReference>
<evidence type="ECO:0000256" key="4">
    <source>
        <dbReference type="ARBA" id="ARBA00022840"/>
    </source>
</evidence>
<evidence type="ECO:0000259" key="5">
    <source>
        <dbReference type="Pfam" id="PF18052"/>
    </source>
</evidence>
<evidence type="ECO:0000313" key="6">
    <source>
        <dbReference type="EMBL" id="SPD22228.1"/>
    </source>
</evidence>
<keyword evidence="1" id="KW-0677">Repeat</keyword>
<sequence length="216" mass="24520">MAEAMLIGVIRNIIDNLGSQSFQEIGSFFGVEDELHKIGNTVSRIDAVLEVAVERQNEGYLFKVWLEELKDVVYEVDDLFGELSAEALQRRVMAEEEEPIEKKVRLFNFFSSSNSRAFRSEMGHKIREIRKKLNAIASDDGNNFCLTEYPIVSRNVFSRMRRLTTSYVPKEMVIGREDDKTAIIELLLAPDVEENVSFISIEGVGGLGKTTLAQYQ</sequence>
<dbReference type="PANTHER" id="PTHR36766:SF40">
    <property type="entry name" value="DISEASE RESISTANCE PROTEIN RGA3"/>
    <property type="match status" value="1"/>
</dbReference>
<evidence type="ECO:0000256" key="2">
    <source>
        <dbReference type="ARBA" id="ARBA00022741"/>
    </source>
</evidence>
<dbReference type="GO" id="GO:0005524">
    <property type="term" value="F:ATP binding"/>
    <property type="evidence" value="ECO:0007669"/>
    <property type="project" value="UniProtKB-KW"/>
</dbReference>
<feature type="domain" description="Disease resistance N-terminal" evidence="5">
    <location>
        <begin position="9"/>
        <end position="101"/>
    </location>
</feature>
<protein>
    <recommendedName>
        <fullName evidence="5">Disease resistance N-terminal domain-containing protein</fullName>
    </recommendedName>
</protein>
<dbReference type="SUPFAM" id="SSF52540">
    <property type="entry name" value="P-loop containing nucleoside triphosphate hydrolases"/>
    <property type="match status" value="1"/>
</dbReference>
<dbReference type="InterPro" id="IPR041118">
    <property type="entry name" value="Rx_N"/>
</dbReference>
<evidence type="ECO:0000256" key="3">
    <source>
        <dbReference type="ARBA" id="ARBA00022821"/>
    </source>
</evidence>
<dbReference type="Gene3D" id="3.40.50.300">
    <property type="entry name" value="P-loop containing nucleotide triphosphate hydrolases"/>
    <property type="match status" value="1"/>
</dbReference>